<dbReference type="RefSeq" id="WP_379929223.1">
    <property type="nucleotide sequence ID" value="NZ_JBHUMM010000014.1"/>
</dbReference>
<gene>
    <name evidence="1" type="ORF">ACFSUC_09035</name>
</gene>
<protein>
    <submittedName>
        <fullName evidence="1">Spore gernimation protein GerPD</fullName>
    </submittedName>
</protein>
<evidence type="ECO:0000313" key="2">
    <source>
        <dbReference type="Proteomes" id="UP001597497"/>
    </source>
</evidence>
<sequence>MKLEVTNHEIQVGDVNIIGISTSSVFLIGDTDCIQLTSAFDTPAESLLIGPLVPIASEVG</sequence>
<accession>A0ABW5RAE4</accession>
<evidence type="ECO:0000313" key="1">
    <source>
        <dbReference type="EMBL" id="MFD2671749.1"/>
    </source>
</evidence>
<keyword evidence="2" id="KW-1185">Reference proteome</keyword>
<organism evidence="1 2">
    <name type="scientific">Marinicrinis sediminis</name>
    <dbReference type="NCBI Taxonomy" id="1652465"/>
    <lineage>
        <taxon>Bacteria</taxon>
        <taxon>Bacillati</taxon>
        <taxon>Bacillota</taxon>
        <taxon>Bacilli</taxon>
        <taxon>Bacillales</taxon>
        <taxon>Paenibacillaceae</taxon>
    </lineage>
</organism>
<reference evidence="2" key="1">
    <citation type="journal article" date="2019" name="Int. J. Syst. Evol. Microbiol.">
        <title>The Global Catalogue of Microorganisms (GCM) 10K type strain sequencing project: providing services to taxonomists for standard genome sequencing and annotation.</title>
        <authorList>
            <consortium name="The Broad Institute Genomics Platform"/>
            <consortium name="The Broad Institute Genome Sequencing Center for Infectious Disease"/>
            <person name="Wu L."/>
            <person name="Ma J."/>
        </authorList>
    </citation>
    <scope>NUCLEOTIDE SEQUENCE [LARGE SCALE GENOMIC DNA]</scope>
    <source>
        <strain evidence="2">KCTC 33676</strain>
    </source>
</reference>
<dbReference type="EMBL" id="JBHUMM010000014">
    <property type="protein sequence ID" value="MFD2671749.1"/>
    <property type="molecule type" value="Genomic_DNA"/>
</dbReference>
<proteinExistence type="predicted"/>
<name>A0ABW5RAE4_9BACL</name>
<comment type="caution">
    <text evidence="1">The sequence shown here is derived from an EMBL/GenBank/DDBJ whole genome shotgun (WGS) entry which is preliminary data.</text>
</comment>
<dbReference type="Proteomes" id="UP001597497">
    <property type="component" value="Unassembled WGS sequence"/>
</dbReference>